<dbReference type="RefSeq" id="WP_169595383.1">
    <property type="nucleotide sequence ID" value="NZ_JABBGK010000009.1"/>
</dbReference>
<dbReference type="Proteomes" id="UP000541470">
    <property type="component" value="Unassembled WGS sequence"/>
</dbReference>
<feature type="chain" id="PRO_5031447619" description="DUF680 domain-containing protein" evidence="1">
    <location>
        <begin position="21"/>
        <end position="73"/>
    </location>
</feature>
<comment type="caution">
    <text evidence="2">The sequence shown here is derived from an EMBL/GenBank/DDBJ whole genome shotgun (WGS) entry which is preliminary data.</text>
</comment>
<sequence length="73" mass="7713">MKTLSLMVLALALSAGAAFADCAYHNTSAAIDVDRQMTTASIPPAQEAVPATEQTIVLLKKTQRRVPPADTTE</sequence>
<accession>A0A7Y0FYN6</accession>
<evidence type="ECO:0000313" key="2">
    <source>
        <dbReference type="EMBL" id="NML76814.1"/>
    </source>
</evidence>
<gene>
    <name evidence="2" type="ORF">HHL25_21985</name>
</gene>
<keyword evidence="3" id="KW-1185">Reference proteome</keyword>
<proteinExistence type="predicted"/>
<evidence type="ECO:0000256" key="1">
    <source>
        <dbReference type="SAM" id="SignalP"/>
    </source>
</evidence>
<evidence type="ECO:0000313" key="3">
    <source>
        <dbReference type="Proteomes" id="UP000541470"/>
    </source>
</evidence>
<evidence type="ECO:0008006" key="4">
    <source>
        <dbReference type="Google" id="ProtNLM"/>
    </source>
</evidence>
<keyword evidence="1" id="KW-0732">Signal</keyword>
<name>A0A7Y0FYN6_9HYPH</name>
<dbReference type="EMBL" id="JABBGK010000009">
    <property type="protein sequence ID" value="NML76814.1"/>
    <property type="molecule type" value="Genomic_DNA"/>
</dbReference>
<feature type="signal peptide" evidence="1">
    <location>
        <begin position="1"/>
        <end position="20"/>
    </location>
</feature>
<protein>
    <recommendedName>
        <fullName evidence="4">DUF680 domain-containing protein</fullName>
    </recommendedName>
</protein>
<dbReference type="AlphaFoldDB" id="A0A7Y0FYN6"/>
<organism evidence="2 3">
    <name type="scientific">Rhizobium terricola</name>
    <dbReference type="NCBI Taxonomy" id="2728849"/>
    <lineage>
        <taxon>Bacteria</taxon>
        <taxon>Pseudomonadati</taxon>
        <taxon>Pseudomonadota</taxon>
        <taxon>Alphaproteobacteria</taxon>
        <taxon>Hyphomicrobiales</taxon>
        <taxon>Rhizobiaceae</taxon>
        <taxon>Rhizobium/Agrobacterium group</taxon>
        <taxon>Rhizobium</taxon>
    </lineage>
</organism>
<reference evidence="2 3" key="1">
    <citation type="submission" date="2020-04" db="EMBL/GenBank/DDBJ databases">
        <title>Rhizobium sp. S-51 isolated from soil.</title>
        <authorList>
            <person name="Dahal R.H."/>
        </authorList>
    </citation>
    <scope>NUCLEOTIDE SEQUENCE [LARGE SCALE GENOMIC DNA]</scope>
    <source>
        <strain evidence="2 3">S-51</strain>
    </source>
</reference>